<reference evidence="3" key="1">
    <citation type="submission" date="2023-07" db="EMBL/GenBank/DDBJ databases">
        <authorList>
            <person name="Colorado M.A."/>
            <person name="Villamil L.M."/>
            <person name="Melo J.F."/>
            <person name="Rodriguez J.A."/>
            <person name="Ruiz R.Y."/>
        </authorList>
    </citation>
    <scope>NUCLEOTIDE SEQUENCE [LARGE SCALE GENOMIC DNA]</scope>
    <source>
        <strain evidence="3">C33</strain>
    </source>
</reference>
<feature type="transmembrane region" description="Helical" evidence="1">
    <location>
        <begin position="49"/>
        <end position="67"/>
    </location>
</feature>
<comment type="caution">
    <text evidence="2">The sequence shown here is derived from an EMBL/GenBank/DDBJ whole genome shotgun (WGS) entry which is preliminary data.</text>
</comment>
<feature type="transmembrane region" description="Helical" evidence="1">
    <location>
        <begin position="229"/>
        <end position="250"/>
    </location>
</feature>
<dbReference type="RefSeq" id="WP_320313344.1">
    <property type="nucleotide sequence ID" value="NZ_JAVIKH010000005.1"/>
</dbReference>
<evidence type="ECO:0000313" key="3">
    <source>
        <dbReference type="Proteomes" id="UP001279681"/>
    </source>
</evidence>
<keyword evidence="1" id="KW-0812">Transmembrane</keyword>
<keyword evidence="1" id="KW-0472">Membrane</keyword>
<dbReference type="EMBL" id="JAVIKH010000005">
    <property type="protein sequence ID" value="MDX8335940.1"/>
    <property type="molecule type" value="Genomic_DNA"/>
</dbReference>
<feature type="transmembrane region" description="Helical" evidence="1">
    <location>
        <begin position="79"/>
        <end position="97"/>
    </location>
</feature>
<feature type="transmembrane region" description="Helical" evidence="1">
    <location>
        <begin position="366"/>
        <end position="390"/>
    </location>
</feature>
<feature type="transmembrane region" description="Helical" evidence="1">
    <location>
        <begin position="20"/>
        <end position="37"/>
    </location>
</feature>
<feature type="transmembrane region" description="Helical" evidence="1">
    <location>
        <begin position="159"/>
        <end position="177"/>
    </location>
</feature>
<keyword evidence="3" id="KW-1185">Reference proteome</keyword>
<keyword evidence="1" id="KW-1133">Transmembrane helix</keyword>
<feature type="transmembrane region" description="Helical" evidence="1">
    <location>
        <begin position="189"/>
        <end position="209"/>
    </location>
</feature>
<evidence type="ECO:0000313" key="2">
    <source>
        <dbReference type="EMBL" id="MDX8335940.1"/>
    </source>
</evidence>
<protein>
    <recommendedName>
        <fullName evidence="4">O-antigen polymerase</fullName>
    </recommendedName>
</protein>
<organism evidence="2 3">
    <name type="scientific">Candidatus Cetobacterium colombiensis</name>
    <dbReference type="NCBI Taxonomy" id="3073100"/>
    <lineage>
        <taxon>Bacteria</taxon>
        <taxon>Fusobacteriati</taxon>
        <taxon>Fusobacteriota</taxon>
        <taxon>Fusobacteriia</taxon>
        <taxon>Fusobacteriales</taxon>
        <taxon>Fusobacteriaceae</taxon>
        <taxon>Cetobacterium</taxon>
    </lineage>
</organism>
<name>A0ABU4W8T5_9FUSO</name>
<sequence>MLFKIGLILIPFENLFFAPSSGWAAIAPIIFFFYVLINFKSAFKNIKKVEIYIILTLILVTLTNYIRFSFITKNLIDNIITLILGYTFYIALRIRYLTKKSDFTKDINILFNSYLVSLIIGLVQFLTYRLKIESIINLFRILSKRFYYPRVQLTYTEPSFIPIHLFGVMLVILIFCLRNNVKLKKKLYIIFFLNIILTNLIVLSARLALDTIIVSCIVGFCYILKSKKIIYKILFFISIPIFISGIFYIVNTNARLDRILKNGVYTDASLASRWFRINASIKGYKNSPYKLLTGYGIGNLYIPFDVGYAGAKKEYKNDYLFEVYALKGSKPTSLFSMPIKLISEFGLIIFSLILLVTFSYKYLDIYLLILYLYLQFDSYALYTIWFYIFLKNNSEKIFNKEIE</sequence>
<evidence type="ECO:0000256" key="1">
    <source>
        <dbReference type="SAM" id="Phobius"/>
    </source>
</evidence>
<gene>
    <name evidence="2" type="ORF">RFV38_05430</name>
</gene>
<evidence type="ECO:0008006" key="4">
    <source>
        <dbReference type="Google" id="ProtNLM"/>
    </source>
</evidence>
<proteinExistence type="predicted"/>
<dbReference type="Proteomes" id="UP001279681">
    <property type="component" value="Unassembled WGS sequence"/>
</dbReference>
<feature type="transmembrane region" description="Helical" evidence="1">
    <location>
        <begin position="341"/>
        <end position="360"/>
    </location>
</feature>
<feature type="transmembrane region" description="Helical" evidence="1">
    <location>
        <begin position="109"/>
        <end position="128"/>
    </location>
</feature>
<accession>A0ABU4W8T5</accession>